<dbReference type="EMBL" id="WTPW01000092">
    <property type="protein sequence ID" value="KAF0549274.1"/>
    <property type="molecule type" value="Genomic_DNA"/>
</dbReference>
<gene>
    <name evidence="1" type="ORF">F8M41_025453</name>
</gene>
<dbReference type="AlphaFoldDB" id="A0A8H4B007"/>
<comment type="caution">
    <text evidence="1">The sequence shown here is derived from an EMBL/GenBank/DDBJ whole genome shotgun (WGS) entry which is preliminary data.</text>
</comment>
<evidence type="ECO:0000313" key="1">
    <source>
        <dbReference type="EMBL" id="KAF0549274.1"/>
    </source>
</evidence>
<proteinExistence type="predicted"/>
<dbReference type="OrthoDB" id="19996at2759"/>
<name>A0A8H4B007_GIGMA</name>
<evidence type="ECO:0000313" key="2">
    <source>
        <dbReference type="Proteomes" id="UP000439903"/>
    </source>
</evidence>
<dbReference type="Proteomes" id="UP000439903">
    <property type="component" value="Unassembled WGS sequence"/>
</dbReference>
<sequence>MFSVMICISGSQFDLIIIEQTRSIAREFRILIKIDVTVGNTSLVDQSYELPRKEASIADFKKFALIFKKAGKIEEAKKTLVKCKNFDAKRKVVMYQENPYLEALKKLRIEKEIGTRNNADDAGVRKFYLIAGERSFNTPNSNPSLLALEMNLTVKIMNRVNHRPPEFEISLMIIHSLHYSKSFYRHEPPKTHHNSLDVTDVNTPEGAKTLIACCCKKILVDGIHGVIELKKQLDYRSYLQVILQWMFMLIKILKCLGHRLDMTNWTISWLRSSQQVKPKFLDLV</sequence>
<accession>A0A8H4B007</accession>
<reference evidence="1 2" key="1">
    <citation type="journal article" date="2019" name="Environ. Microbiol.">
        <title>At the nexus of three kingdoms: the genome of the mycorrhizal fungus Gigaspora margarita provides insights into plant, endobacterial and fungal interactions.</title>
        <authorList>
            <person name="Venice F."/>
            <person name="Ghignone S."/>
            <person name="Salvioli di Fossalunga A."/>
            <person name="Amselem J."/>
            <person name="Novero M."/>
            <person name="Xianan X."/>
            <person name="Sedzielewska Toro K."/>
            <person name="Morin E."/>
            <person name="Lipzen A."/>
            <person name="Grigoriev I.V."/>
            <person name="Henrissat B."/>
            <person name="Martin F.M."/>
            <person name="Bonfante P."/>
        </authorList>
    </citation>
    <scope>NUCLEOTIDE SEQUENCE [LARGE SCALE GENOMIC DNA]</scope>
    <source>
        <strain evidence="1 2">BEG34</strain>
    </source>
</reference>
<organism evidence="1 2">
    <name type="scientific">Gigaspora margarita</name>
    <dbReference type="NCBI Taxonomy" id="4874"/>
    <lineage>
        <taxon>Eukaryota</taxon>
        <taxon>Fungi</taxon>
        <taxon>Fungi incertae sedis</taxon>
        <taxon>Mucoromycota</taxon>
        <taxon>Glomeromycotina</taxon>
        <taxon>Glomeromycetes</taxon>
        <taxon>Diversisporales</taxon>
        <taxon>Gigasporaceae</taxon>
        <taxon>Gigaspora</taxon>
    </lineage>
</organism>
<keyword evidence="2" id="KW-1185">Reference proteome</keyword>
<protein>
    <submittedName>
        <fullName evidence="1">Uncharacterized protein</fullName>
    </submittedName>
</protein>